<dbReference type="SUPFAM" id="SSF49265">
    <property type="entry name" value="Fibronectin type III"/>
    <property type="match status" value="1"/>
</dbReference>
<gene>
    <name evidence="2" type="ORF">BN2614_LOCUS1</name>
</gene>
<evidence type="ECO:0000259" key="1">
    <source>
        <dbReference type="PROSITE" id="PS50853"/>
    </source>
</evidence>
<dbReference type="InterPro" id="IPR003961">
    <property type="entry name" value="FN3_dom"/>
</dbReference>
<proteinExistence type="predicted"/>
<evidence type="ECO:0000313" key="2">
    <source>
        <dbReference type="EMBL" id="VCW76214.1"/>
    </source>
</evidence>
<reference evidence="2 3" key="1">
    <citation type="submission" date="2018-10" db="EMBL/GenBank/DDBJ databases">
        <authorList>
            <person name="Ekblom R."/>
            <person name="Jareborg N."/>
        </authorList>
    </citation>
    <scope>NUCLEOTIDE SEQUENCE [LARGE SCALE GENOMIC DNA]</scope>
    <source>
        <tissue evidence="2">Muscle</tissue>
    </source>
</reference>
<dbReference type="InterPro" id="IPR013783">
    <property type="entry name" value="Ig-like_fold"/>
</dbReference>
<dbReference type="Proteomes" id="UP000269945">
    <property type="component" value="Unassembled WGS sequence"/>
</dbReference>
<dbReference type="PROSITE" id="PS50853">
    <property type="entry name" value="FN3"/>
    <property type="match status" value="1"/>
</dbReference>
<accession>A0A9X9LLF8</accession>
<dbReference type="InterPro" id="IPR036116">
    <property type="entry name" value="FN3_sf"/>
</dbReference>
<evidence type="ECO:0000313" key="3">
    <source>
        <dbReference type="Proteomes" id="UP000269945"/>
    </source>
</evidence>
<dbReference type="CDD" id="cd00063">
    <property type="entry name" value="FN3"/>
    <property type="match status" value="1"/>
</dbReference>
<name>A0A9X9LLF8_GULGU</name>
<feature type="domain" description="Fibronectin type-III" evidence="1">
    <location>
        <begin position="1"/>
        <end position="55"/>
    </location>
</feature>
<sequence>MEVNFTKEDIDRDETYNLTGLQAFTEYVVALRCAPAESMFWSAWSQEKVGTTEEE</sequence>
<dbReference type="EMBL" id="CYRY02007048">
    <property type="protein sequence ID" value="VCW76214.1"/>
    <property type="molecule type" value="Genomic_DNA"/>
</dbReference>
<comment type="caution">
    <text evidence="2">The sequence shown here is derived from an EMBL/GenBank/DDBJ whole genome shotgun (WGS) entry which is preliminary data.</text>
</comment>
<dbReference type="Gene3D" id="2.60.40.10">
    <property type="entry name" value="Immunoglobulins"/>
    <property type="match status" value="1"/>
</dbReference>
<feature type="non-terminal residue" evidence="2">
    <location>
        <position position="55"/>
    </location>
</feature>
<keyword evidence="3" id="KW-1185">Reference proteome</keyword>
<dbReference type="AlphaFoldDB" id="A0A9X9LLF8"/>
<organism evidence="2 3">
    <name type="scientific">Gulo gulo</name>
    <name type="common">Wolverine</name>
    <name type="synonym">Gluton</name>
    <dbReference type="NCBI Taxonomy" id="48420"/>
    <lineage>
        <taxon>Eukaryota</taxon>
        <taxon>Metazoa</taxon>
        <taxon>Chordata</taxon>
        <taxon>Craniata</taxon>
        <taxon>Vertebrata</taxon>
        <taxon>Euteleostomi</taxon>
        <taxon>Mammalia</taxon>
        <taxon>Eutheria</taxon>
        <taxon>Laurasiatheria</taxon>
        <taxon>Carnivora</taxon>
        <taxon>Caniformia</taxon>
        <taxon>Musteloidea</taxon>
        <taxon>Mustelidae</taxon>
        <taxon>Guloninae</taxon>
        <taxon>Gulo</taxon>
    </lineage>
</organism>
<protein>
    <recommendedName>
        <fullName evidence="1">Fibronectin type-III domain-containing protein</fullName>
    </recommendedName>
</protein>